<feature type="repeat" description="PPR" evidence="2">
    <location>
        <begin position="383"/>
        <end position="417"/>
    </location>
</feature>
<comment type="caution">
    <text evidence="4">The sequence shown here is derived from an EMBL/GenBank/DDBJ whole genome shotgun (WGS) entry which is preliminary data.</text>
</comment>
<dbReference type="Pfam" id="PF13812">
    <property type="entry name" value="PPR_3"/>
    <property type="match status" value="1"/>
</dbReference>
<dbReference type="Gene3D" id="1.25.40.10">
    <property type="entry name" value="Tetratricopeptide repeat domain"/>
    <property type="match status" value="4"/>
</dbReference>
<evidence type="ECO:0000256" key="1">
    <source>
        <dbReference type="ARBA" id="ARBA00022737"/>
    </source>
</evidence>
<evidence type="ECO:0000256" key="3">
    <source>
        <dbReference type="SAM" id="MobiDB-lite"/>
    </source>
</evidence>
<protein>
    <recommendedName>
        <fullName evidence="6">Pentatricopeptide repeat-containing protein</fullName>
    </recommendedName>
</protein>
<feature type="region of interest" description="Disordered" evidence="3">
    <location>
        <begin position="781"/>
        <end position="805"/>
    </location>
</feature>
<feature type="repeat" description="PPR" evidence="2">
    <location>
        <begin position="418"/>
        <end position="452"/>
    </location>
</feature>
<dbReference type="Proteomes" id="UP001634007">
    <property type="component" value="Unassembled WGS sequence"/>
</dbReference>
<feature type="region of interest" description="Disordered" evidence="3">
    <location>
        <begin position="46"/>
        <end position="78"/>
    </location>
</feature>
<evidence type="ECO:0000313" key="4">
    <source>
        <dbReference type="EMBL" id="KAL3726227.1"/>
    </source>
</evidence>
<name>A0ABD3JGG7_EUCGL</name>
<organism evidence="4 5">
    <name type="scientific">Eucalyptus globulus</name>
    <name type="common">Tasmanian blue gum</name>
    <dbReference type="NCBI Taxonomy" id="34317"/>
    <lineage>
        <taxon>Eukaryota</taxon>
        <taxon>Viridiplantae</taxon>
        <taxon>Streptophyta</taxon>
        <taxon>Embryophyta</taxon>
        <taxon>Tracheophyta</taxon>
        <taxon>Spermatophyta</taxon>
        <taxon>Magnoliopsida</taxon>
        <taxon>eudicotyledons</taxon>
        <taxon>Gunneridae</taxon>
        <taxon>Pentapetalae</taxon>
        <taxon>rosids</taxon>
        <taxon>malvids</taxon>
        <taxon>Myrtales</taxon>
        <taxon>Myrtaceae</taxon>
        <taxon>Myrtoideae</taxon>
        <taxon>Eucalypteae</taxon>
        <taxon>Eucalyptus</taxon>
    </lineage>
</organism>
<dbReference type="Pfam" id="PF01535">
    <property type="entry name" value="PPR"/>
    <property type="match status" value="3"/>
</dbReference>
<dbReference type="InterPro" id="IPR011990">
    <property type="entry name" value="TPR-like_helical_dom_sf"/>
</dbReference>
<keyword evidence="1" id="KW-0677">Repeat</keyword>
<accession>A0ABD3JGG7</accession>
<sequence>MEASPGFSQPPPSPKFQPDTEKIKRRLLNHGVFPTPRIVHNIRKKAIQKHNRRQDRLAKQAPSPPLSETQKRALAEEAEEEDFRRLRREYREFNKAVRARSEEGGGGLMVGVPWERIERVRLREIAGGSEGSGGNKLKKESLRELGEMFEERSREELRWVLDDDMELEGIGLESERSQWDPMKRRTRTEDETIAFLVKRLGAKEIEWKDWKFSRMMKLSGLQFMEKQLLKILRGLRNGGHWKQAIGVVEWVYHDKERRRWRSRFVYTKLLAVLGNARRPQEALHFFNLMREDIHLYPDMAAYHSIAVTLGQSGLVRELLNIVELMRQKPSKIIKNGRRKNWDPVLEPDLVVYNAVLNACVLSHQWKGVSWVFEQLRKSGLKPNGATYGLAMEVMLQCGKYDLVHDLFRKMKRSGEALSAITYKVLVRTFWEEGKIDEAVKAVREMEWRGVVGKAGVYYQLACCLCNSGRWQEAILEVEKLRKLPDAKPIEIAFTGMITSAMEGGHINDCPSIFNQMRGLCAPNIGTINIMLKVFGKHDMFSNAKELFEEVKGTRYISTKCQDGGNTLVPDEYTFGSMLEASASALQWEYFEYVYKEMSLSGYHLDQNKHASLLVAASRAGKGHLLEHAFDAILESGEVPPPLFFVEMVFQAAIQRQYERAVTIIAAMTHASFQLSERQWMDYFVENADRIGKHCLQDLLSALQESNVTTEGTFTNLLRSLRSLCESASAVSRDISDLGISLPGPRTEYLSGGHEELEIEQTNRLKVTANLASSMLNSSNRTSCDMVGDETQGETMHRSRSTSCCEEGRNDLDSNALANDMANGESASLDSVLLSFNLDGSLKEFDENEPDLPPDGTEDSEPILPTAHEILKTWKLSRQKDGIYFPFQLGKKQAHAASNPGDCQSTDM</sequence>
<dbReference type="PANTHER" id="PTHR46935">
    <property type="entry name" value="OS01G0674700 PROTEIN"/>
    <property type="match status" value="1"/>
</dbReference>
<evidence type="ECO:0008006" key="6">
    <source>
        <dbReference type="Google" id="ProtNLM"/>
    </source>
</evidence>
<feature type="region of interest" description="Disordered" evidence="3">
    <location>
        <begin position="1"/>
        <end position="20"/>
    </location>
</feature>
<gene>
    <name evidence="4" type="ORF">ACJRO7_031160</name>
</gene>
<evidence type="ECO:0000256" key="2">
    <source>
        <dbReference type="PROSITE-ProRule" id="PRU00708"/>
    </source>
</evidence>
<evidence type="ECO:0000313" key="5">
    <source>
        <dbReference type="Proteomes" id="UP001634007"/>
    </source>
</evidence>
<dbReference type="AlphaFoldDB" id="A0ABD3JGG7"/>
<dbReference type="PROSITE" id="PS51375">
    <property type="entry name" value="PPR"/>
    <property type="match status" value="3"/>
</dbReference>
<dbReference type="InterPro" id="IPR044645">
    <property type="entry name" value="DG1/EMB2279-like"/>
</dbReference>
<dbReference type="InterPro" id="IPR002885">
    <property type="entry name" value="PPR_rpt"/>
</dbReference>
<proteinExistence type="predicted"/>
<keyword evidence="5" id="KW-1185">Reference proteome</keyword>
<dbReference type="PANTHER" id="PTHR46935:SF2">
    <property type="entry name" value="PENTACOTRIPEPTIDE-REPEAT REGION OF PRORP DOMAIN-CONTAINING PROTEIN"/>
    <property type="match status" value="1"/>
</dbReference>
<dbReference type="NCBIfam" id="TIGR00756">
    <property type="entry name" value="PPR"/>
    <property type="match status" value="1"/>
</dbReference>
<dbReference type="EMBL" id="JBJKBG010000008">
    <property type="protein sequence ID" value="KAL3726227.1"/>
    <property type="molecule type" value="Genomic_DNA"/>
</dbReference>
<reference evidence="4 5" key="1">
    <citation type="submission" date="2024-11" db="EMBL/GenBank/DDBJ databases">
        <title>Chromosome-level genome assembly of Eucalyptus globulus Labill. provides insights into its genome evolution.</title>
        <authorList>
            <person name="Li X."/>
        </authorList>
    </citation>
    <scope>NUCLEOTIDE SEQUENCE [LARGE SCALE GENOMIC DNA]</scope>
    <source>
        <strain evidence="4">CL2024</strain>
        <tissue evidence="4">Fresh tender leaves</tissue>
    </source>
</reference>
<feature type="repeat" description="PPR" evidence="2">
    <location>
        <begin position="348"/>
        <end position="382"/>
    </location>
</feature>